<dbReference type="EMBL" id="JBFRYC010000005">
    <property type="protein sequence ID" value="MEX1662047.1"/>
    <property type="molecule type" value="Genomic_DNA"/>
</dbReference>
<dbReference type="InterPro" id="IPR028992">
    <property type="entry name" value="Hedgehog/Intein_dom"/>
</dbReference>
<dbReference type="RefSeq" id="WP_368391924.1">
    <property type="nucleotide sequence ID" value="NZ_JBFRYC010000005.1"/>
</dbReference>
<dbReference type="Proteomes" id="UP001557465">
    <property type="component" value="Unassembled WGS sequence"/>
</dbReference>
<evidence type="ECO:0000313" key="2">
    <source>
        <dbReference type="EMBL" id="MEX1662047.1"/>
    </source>
</evidence>
<protein>
    <submittedName>
        <fullName evidence="2">Hint domain-containing protein</fullName>
    </submittedName>
</protein>
<accession>A0ABV3TKJ3</accession>
<keyword evidence="3" id="KW-1185">Reference proteome</keyword>
<organism evidence="2 3">
    <name type="scientific">Thioclava arctica</name>
    <dbReference type="NCBI Taxonomy" id="3238301"/>
    <lineage>
        <taxon>Bacteria</taxon>
        <taxon>Pseudomonadati</taxon>
        <taxon>Pseudomonadota</taxon>
        <taxon>Alphaproteobacteria</taxon>
        <taxon>Rhodobacterales</taxon>
        <taxon>Paracoccaceae</taxon>
        <taxon>Thioclava</taxon>
    </lineage>
</organism>
<feature type="domain" description="Hedgehog/Intein (Hint)" evidence="1">
    <location>
        <begin position="124"/>
        <end position="261"/>
    </location>
</feature>
<dbReference type="Pfam" id="PF13403">
    <property type="entry name" value="Hint_2"/>
    <property type="match status" value="1"/>
</dbReference>
<sequence>MEYGYPIGSICHDATNNSWQLAPGFDPLGDLWQIAPLAGANATNVILRDSAGQIVNEGALSADLPLFLDGPDGMIRLDRIEIDAELVLFVPSVPLEPGHTYSVSKPDWQAGRAATPEEIATLPALGAGTLIATENGEVPVDWLRPGDKVLTRDNGYQPLVWLAQHVVPRRAPVQSRPIKLDAGQFGDEQPSQSLLISPGCPVLLAGAELDIWFGESEMFARATDLSNPATPSLGRQVVYTLLFDAPEVILAAGLWTGSVHADAAYLSLLPAAVRSAVAPYLLGPHQQPARAWLAQWEVDMFIRERIEKHETLAA</sequence>
<name>A0ABV3TKJ3_9RHOB</name>
<evidence type="ECO:0000259" key="1">
    <source>
        <dbReference type="Pfam" id="PF13403"/>
    </source>
</evidence>
<dbReference type="InterPro" id="IPR036844">
    <property type="entry name" value="Hint_dom_sf"/>
</dbReference>
<gene>
    <name evidence="2" type="ORF">AB4874_10350</name>
</gene>
<dbReference type="SUPFAM" id="SSF51294">
    <property type="entry name" value="Hedgehog/intein (Hint) domain"/>
    <property type="match status" value="1"/>
</dbReference>
<reference evidence="2 3" key="1">
    <citation type="journal article" date="2011" name="Int. J. Syst. Evol. Microbiol.">
        <title>Zhongshania antarctica gen. nov., sp. nov. and Zhongshania guokunii sp. nov., gammaproteobacteria respectively isolated from coastal attached (fast) ice and surface seawater of the Antarctic.</title>
        <authorList>
            <person name="Li H.J."/>
            <person name="Zhang X.Y."/>
            <person name="Chen C.X."/>
            <person name="Zhang Y.J."/>
            <person name="Gao Z.M."/>
            <person name="Yu Y."/>
            <person name="Chen X.L."/>
            <person name="Chen B."/>
            <person name="Zhang Y.Z."/>
        </authorList>
    </citation>
    <scope>NUCLEOTIDE SEQUENCE [LARGE SCALE GENOMIC DNA]</scope>
    <source>
        <strain evidence="2 3">15-R06ZXC-3</strain>
    </source>
</reference>
<proteinExistence type="predicted"/>
<evidence type="ECO:0000313" key="3">
    <source>
        <dbReference type="Proteomes" id="UP001557465"/>
    </source>
</evidence>
<comment type="caution">
    <text evidence="2">The sequence shown here is derived from an EMBL/GenBank/DDBJ whole genome shotgun (WGS) entry which is preliminary data.</text>
</comment>